<dbReference type="InterPro" id="IPR027246">
    <property type="entry name" value="Porin_Euk/Tom40"/>
</dbReference>
<sequence>MRWLLSLFRPTRHGFRDAGEEAVGPQLTLHGVCERVPSVRVSEASPFLFLNFVRQLRSADQGLHQRPEANHLHIQRLRCGNRPLRLSPSIFAVRKHIIKALTSAAVKKGGLYSFDVGTEYKYKNTLIGVKIDTDSNVCLLKSIFYCIQLEVQYLHHHASVASVVALKQNPLVEFSGTVGAQGIAFGAEAGFDTASGTFTKYTAGIGLTKPEYNVSIILADKGDTIRASYMYHLDEKQKSSVVAEIVRRFSINENTMTVGGQHALDPQTTVKARLNNSGKLGALLQHELKPKSILTISGEFDTKALERTPKFGLALALKP</sequence>
<dbReference type="InterPro" id="IPR023614">
    <property type="entry name" value="Porin_dom_sf"/>
</dbReference>
<dbReference type="Proteomes" id="UP000287651">
    <property type="component" value="Unassembled WGS sequence"/>
</dbReference>
<dbReference type="GO" id="GO:0005741">
    <property type="term" value="C:mitochondrial outer membrane"/>
    <property type="evidence" value="ECO:0007669"/>
    <property type="project" value="InterPro"/>
</dbReference>
<name>A0A426Z5K6_ENSVE</name>
<accession>A0A426Z5K6</accession>
<dbReference type="AlphaFoldDB" id="A0A426Z5K6"/>
<dbReference type="GO" id="GO:0008308">
    <property type="term" value="F:voltage-gated monoatomic anion channel activity"/>
    <property type="evidence" value="ECO:0007669"/>
    <property type="project" value="InterPro"/>
</dbReference>
<comment type="caution">
    <text evidence="2">The sequence shown here is derived from an EMBL/GenBank/DDBJ whole genome shotgun (WGS) entry which is preliminary data.</text>
</comment>
<dbReference type="EMBL" id="AMZH03008303">
    <property type="protein sequence ID" value="RRT59252.1"/>
    <property type="molecule type" value="Genomic_DNA"/>
</dbReference>
<reference evidence="2 3" key="1">
    <citation type="journal article" date="2014" name="Agronomy (Basel)">
        <title>A Draft Genome Sequence for Ensete ventricosum, the Drought-Tolerant Tree Against Hunger.</title>
        <authorList>
            <person name="Harrison J."/>
            <person name="Moore K.A."/>
            <person name="Paszkiewicz K."/>
            <person name="Jones T."/>
            <person name="Grant M."/>
            <person name="Ambacheew D."/>
            <person name="Muzemil S."/>
            <person name="Studholme D.J."/>
        </authorList>
    </citation>
    <scope>NUCLEOTIDE SEQUENCE [LARGE SCALE GENOMIC DNA]</scope>
</reference>
<dbReference type="InterPro" id="IPR001925">
    <property type="entry name" value="Porin_Euk"/>
</dbReference>
<evidence type="ECO:0000256" key="1">
    <source>
        <dbReference type="ARBA" id="ARBA00009624"/>
    </source>
</evidence>
<dbReference type="PANTHER" id="PTHR11743:SF23">
    <property type="entry name" value="MITOCHONDRIAL OUTER MEMBRANE PROTEIN PORIN 5-RELATED"/>
    <property type="match status" value="1"/>
</dbReference>
<evidence type="ECO:0000313" key="2">
    <source>
        <dbReference type="EMBL" id="RRT59252.1"/>
    </source>
</evidence>
<evidence type="ECO:0000313" key="3">
    <source>
        <dbReference type="Proteomes" id="UP000287651"/>
    </source>
</evidence>
<comment type="similarity">
    <text evidence="1">Belongs to the eukaryotic mitochondrial porin (TC 1.B.8.1) family.</text>
</comment>
<dbReference type="PANTHER" id="PTHR11743">
    <property type="entry name" value="VOLTAGE-DEPENDENT ANION-SELECTIVE CHANNEL"/>
    <property type="match status" value="1"/>
</dbReference>
<evidence type="ECO:0008006" key="4">
    <source>
        <dbReference type="Google" id="ProtNLM"/>
    </source>
</evidence>
<gene>
    <name evidence="2" type="ORF">B296_00022064</name>
</gene>
<organism evidence="2 3">
    <name type="scientific">Ensete ventricosum</name>
    <name type="common">Abyssinian banana</name>
    <name type="synonym">Musa ensete</name>
    <dbReference type="NCBI Taxonomy" id="4639"/>
    <lineage>
        <taxon>Eukaryota</taxon>
        <taxon>Viridiplantae</taxon>
        <taxon>Streptophyta</taxon>
        <taxon>Embryophyta</taxon>
        <taxon>Tracheophyta</taxon>
        <taxon>Spermatophyta</taxon>
        <taxon>Magnoliopsida</taxon>
        <taxon>Liliopsida</taxon>
        <taxon>Zingiberales</taxon>
        <taxon>Musaceae</taxon>
        <taxon>Ensete</taxon>
    </lineage>
</organism>
<proteinExistence type="inferred from homology"/>
<dbReference type="CDD" id="cd07306">
    <property type="entry name" value="Porin3_VDAC"/>
    <property type="match status" value="1"/>
</dbReference>
<protein>
    <recommendedName>
        <fullName evidence="4">Porin domain-containing protein</fullName>
    </recommendedName>
</protein>
<dbReference type="PROSITE" id="PS00558">
    <property type="entry name" value="EUKARYOTIC_PORIN"/>
    <property type="match status" value="1"/>
</dbReference>
<dbReference type="Pfam" id="PF01459">
    <property type="entry name" value="Porin_3"/>
    <property type="match status" value="1"/>
</dbReference>
<dbReference type="Gene3D" id="2.40.160.10">
    <property type="entry name" value="Porin"/>
    <property type="match status" value="1"/>
</dbReference>